<reference evidence="5 6" key="1">
    <citation type="submission" date="2019-01" db="EMBL/GenBank/DDBJ databases">
        <authorList>
            <person name="Chen W.-M."/>
        </authorList>
    </citation>
    <scope>NUCLEOTIDE SEQUENCE [LARGE SCALE GENOMIC DNA]</scope>
    <source>
        <strain evidence="5 6">ICH-3</strain>
    </source>
</reference>
<dbReference type="RefSeq" id="WP_128201283.1">
    <property type="nucleotide sequence ID" value="NZ_SACT01000012.1"/>
</dbReference>
<dbReference type="PANTHER" id="PTHR30408">
    <property type="entry name" value="TYPE-1 RESTRICTION ENZYME ECOKI SPECIFICITY PROTEIN"/>
    <property type="match status" value="1"/>
</dbReference>
<evidence type="ECO:0000256" key="2">
    <source>
        <dbReference type="ARBA" id="ARBA00022747"/>
    </source>
</evidence>
<keyword evidence="6" id="KW-1185">Reference proteome</keyword>
<protein>
    <submittedName>
        <fullName evidence="5">Restriction endonuclease subunit S</fullName>
    </submittedName>
</protein>
<dbReference type="CDD" id="cd17262">
    <property type="entry name" value="RMtype1_S_Aco12261I-TRD2-CR2"/>
    <property type="match status" value="1"/>
</dbReference>
<dbReference type="SUPFAM" id="SSF116734">
    <property type="entry name" value="DNA methylase specificity domain"/>
    <property type="match status" value="2"/>
</dbReference>
<dbReference type="AlphaFoldDB" id="A0A437JMJ1"/>
<evidence type="ECO:0000313" key="6">
    <source>
        <dbReference type="Proteomes" id="UP000288178"/>
    </source>
</evidence>
<keyword evidence="5" id="KW-0378">Hydrolase</keyword>
<dbReference type="Gene3D" id="3.90.220.20">
    <property type="entry name" value="DNA methylase specificity domains"/>
    <property type="match status" value="2"/>
</dbReference>
<gene>
    <name evidence="5" type="ORF">ENE75_23470</name>
</gene>
<evidence type="ECO:0000313" key="5">
    <source>
        <dbReference type="EMBL" id="RVT48002.1"/>
    </source>
</evidence>
<dbReference type="Proteomes" id="UP000288178">
    <property type="component" value="Unassembled WGS sequence"/>
</dbReference>
<proteinExistence type="inferred from homology"/>
<comment type="caution">
    <text evidence="5">The sequence shown here is derived from an EMBL/GenBank/DDBJ whole genome shotgun (WGS) entry which is preliminary data.</text>
</comment>
<accession>A0A437JMJ1</accession>
<dbReference type="Pfam" id="PF01420">
    <property type="entry name" value="Methylase_S"/>
    <property type="match status" value="1"/>
</dbReference>
<keyword evidence="5" id="KW-0255">Endonuclease</keyword>
<feature type="domain" description="Type I restriction modification DNA specificity" evidence="4">
    <location>
        <begin position="27"/>
        <end position="189"/>
    </location>
</feature>
<dbReference type="InterPro" id="IPR052021">
    <property type="entry name" value="Type-I_RS_S_subunit"/>
</dbReference>
<dbReference type="InterPro" id="IPR000055">
    <property type="entry name" value="Restrct_endonuc_typeI_TRD"/>
</dbReference>
<comment type="similarity">
    <text evidence="1">Belongs to the type-I restriction system S methylase family.</text>
</comment>
<keyword evidence="2" id="KW-0680">Restriction system</keyword>
<dbReference type="GO" id="GO:0004519">
    <property type="term" value="F:endonuclease activity"/>
    <property type="evidence" value="ECO:0007669"/>
    <property type="project" value="UniProtKB-KW"/>
</dbReference>
<evidence type="ECO:0000256" key="3">
    <source>
        <dbReference type="ARBA" id="ARBA00023125"/>
    </source>
</evidence>
<name>A0A437JMJ1_9BURK</name>
<keyword evidence="3" id="KW-0238">DNA-binding</keyword>
<evidence type="ECO:0000256" key="1">
    <source>
        <dbReference type="ARBA" id="ARBA00010923"/>
    </source>
</evidence>
<keyword evidence="5" id="KW-0540">Nuclease</keyword>
<dbReference type="GO" id="GO:0003677">
    <property type="term" value="F:DNA binding"/>
    <property type="evidence" value="ECO:0007669"/>
    <property type="project" value="UniProtKB-KW"/>
</dbReference>
<dbReference type="PANTHER" id="PTHR30408:SF12">
    <property type="entry name" value="TYPE I RESTRICTION ENZYME MJAVIII SPECIFICITY SUBUNIT"/>
    <property type="match status" value="1"/>
</dbReference>
<dbReference type="EMBL" id="SACT01000012">
    <property type="protein sequence ID" value="RVT48002.1"/>
    <property type="molecule type" value="Genomic_DNA"/>
</dbReference>
<sequence>MALLPPCQLRLGDSAGEKRRRGQAMLPDGWKRSTVGSSCAIRNNLRMPLSAKDRGSMKGPYPYFGPTGQLDSIDHFRIDMPFALIGEDGDHFLKHGSRPMTLFFEGKANVNNHAHVIADSEQCLAKWFYYCFMHRDLTPVLTRQGVGRYKLTKAGLEQLELALPPLAEQRSIVRLLETWDSAIEATERLLANSRRQKEDLMSVLLRGQAGGRPDASSHRTVKLSSVFERVARKNAEGNDNVLTISAQQGLISQREFFSKSVASRDLSGYTLLRRGEFAYNKSYSTGYPFGAIKPLLAYEAGVVSSLYLCFKFRDGVDADPDFFRHYFEAGMLEQEIAGIAQEGARNHGLLNVGIDDFFGLQLKVPDVHTQRQLASVLNTAEEEERSIAAQLEKLRVEKRAIMAEVLTGRRRVRVQPTECTP</sequence>
<evidence type="ECO:0000259" key="4">
    <source>
        <dbReference type="Pfam" id="PF01420"/>
    </source>
</evidence>
<organism evidence="5 6">
    <name type="scientific">Rubrivivax albus</name>
    <dbReference type="NCBI Taxonomy" id="2499835"/>
    <lineage>
        <taxon>Bacteria</taxon>
        <taxon>Pseudomonadati</taxon>
        <taxon>Pseudomonadota</taxon>
        <taxon>Betaproteobacteria</taxon>
        <taxon>Burkholderiales</taxon>
        <taxon>Sphaerotilaceae</taxon>
        <taxon>Rubrivivax</taxon>
    </lineage>
</organism>
<dbReference type="GO" id="GO:0009307">
    <property type="term" value="P:DNA restriction-modification system"/>
    <property type="evidence" value="ECO:0007669"/>
    <property type="project" value="UniProtKB-KW"/>
</dbReference>
<dbReference type="OrthoDB" id="5298944at2"/>
<dbReference type="InterPro" id="IPR044946">
    <property type="entry name" value="Restrct_endonuc_typeI_TRD_sf"/>
</dbReference>